<dbReference type="InterPro" id="IPR049220">
    <property type="entry name" value="DUF6868"/>
</dbReference>
<evidence type="ECO:0000313" key="4">
    <source>
        <dbReference type="Proteomes" id="UP001290861"/>
    </source>
</evidence>
<keyword evidence="1" id="KW-0812">Transmembrane</keyword>
<gene>
    <name evidence="3" type="ORF">P9H32_15170</name>
</gene>
<dbReference type="Proteomes" id="UP001290861">
    <property type="component" value="Unassembled WGS sequence"/>
</dbReference>
<reference evidence="3 4" key="1">
    <citation type="journal article" date="2024" name="Appl. Environ. Microbiol.">
        <title>Pontiella agarivorans sp. nov., a novel marine anaerobic bacterium capable of degrading macroalgal polysaccharides and fixing nitrogen.</title>
        <authorList>
            <person name="Liu N."/>
            <person name="Kivenson V."/>
            <person name="Peng X."/>
            <person name="Cui Z."/>
            <person name="Lankiewicz T.S."/>
            <person name="Gosselin K.M."/>
            <person name="English C.J."/>
            <person name="Blair E.M."/>
            <person name="O'Malley M.A."/>
            <person name="Valentine D.L."/>
        </authorList>
    </citation>
    <scope>NUCLEOTIDE SEQUENCE [LARGE SCALE GENOMIC DNA]</scope>
    <source>
        <strain evidence="3 4">NLcol2</strain>
    </source>
</reference>
<feature type="transmembrane region" description="Helical" evidence="1">
    <location>
        <begin position="55"/>
        <end position="76"/>
    </location>
</feature>
<organism evidence="3 4">
    <name type="scientific">Pontiella agarivorans</name>
    <dbReference type="NCBI Taxonomy" id="3038953"/>
    <lineage>
        <taxon>Bacteria</taxon>
        <taxon>Pseudomonadati</taxon>
        <taxon>Kiritimatiellota</taxon>
        <taxon>Kiritimatiellia</taxon>
        <taxon>Kiritimatiellales</taxon>
        <taxon>Pontiellaceae</taxon>
        <taxon>Pontiella</taxon>
    </lineage>
</organism>
<evidence type="ECO:0000313" key="3">
    <source>
        <dbReference type="EMBL" id="MDZ8119970.1"/>
    </source>
</evidence>
<name>A0ABU5N0L4_9BACT</name>
<evidence type="ECO:0000256" key="1">
    <source>
        <dbReference type="SAM" id="Phobius"/>
    </source>
</evidence>
<accession>A0ABU5N0L4</accession>
<feature type="transmembrane region" description="Helical" evidence="1">
    <location>
        <begin position="12"/>
        <end position="35"/>
    </location>
</feature>
<comment type="caution">
    <text evidence="3">The sequence shown here is derived from an EMBL/GenBank/DDBJ whole genome shotgun (WGS) entry which is preliminary data.</text>
</comment>
<protein>
    <recommendedName>
        <fullName evidence="2">DUF6868 domain-containing protein</fullName>
    </recommendedName>
</protein>
<sequence>MNMEFLRQFFGWMTLINLALFIFTALMSAFCRGLIYKVHSRMFGLSEETTNKALYYFLAFYKIIFITFNLIPWLALTIMT</sequence>
<dbReference type="EMBL" id="JARVCO010000012">
    <property type="protein sequence ID" value="MDZ8119970.1"/>
    <property type="molecule type" value="Genomic_DNA"/>
</dbReference>
<proteinExistence type="predicted"/>
<keyword evidence="1" id="KW-1133">Transmembrane helix</keyword>
<feature type="domain" description="DUF6868" evidence="2">
    <location>
        <begin position="1"/>
        <end position="79"/>
    </location>
</feature>
<dbReference type="Pfam" id="PF21742">
    <property type="entry name" value="DUF6868"/>
    <property type="match status" value="1"/>
</dbReference>
<keyword evidence="1" id="KW-0472">Membrane</keyword>
<dbReference type="RefSeq" id="WP_322609750.1">
    <property type="nucleotide sequence ID" value="NZ_JARVCO010000012.1"/>
</dbReference>
<evidence type="ECO:0000259" key="2">
    <source>
        <dbReference type="Pfam" id="PF21742"/>
    </source>
</evidence>
<keyword evidence="4" id="KW-1185">Reference proteome</keyword>